<proteinExistence type="predicted"/>
<evidence type="ECO:0000256" key="2">
    <source>
        <dbReference type="ARBA" id="ARBA00022692"/>
    </source>
</evidence>
<feature type="transmembrane region" description="Helical" evidence="5">
    <location>
        <begin position="431"/>
        <end position="452"/>
    </location>
</feature>
<feature type="domain" description="Major facilitator superfamily (MFS) profile" evidence="6">
    <location>
        <begin position="59"/>
        <end position="487"/>
    </location>
</feature>
<keyword evidence="8" id="KW-1185">Reference proteome</keyword>
<dbReference type="SUPFAM" id="SSF103473">
    <property type="entry name" value="MFS general substrate transporter"/>
    <property type="match status" value="1"/>
</dbReference>
<sequence>MPATPADYPPADTTRSATPVDPCVPPSVCRKELTIHLAATQLESSEDPKNMSLTHKWVLVLIISTSALCVTCNSGVAPFTEEGIQHQFHISPEVSILSISLFSEGLGVGPLLLGPLSEFYGRNIVYWISYTCFWLTTFPVAFAPNAAVHLLFRFWSGFAGSALLTVAGGSLSDLFGDSSLATPMAVYTLCPFIGPVLGPAISGAINQHLNWHWTYYVQLLWELIQLLCLVLFVPETHVPTLMKRKAARLQRQEESEGYTGKLQGIQTEHSVIQAVLQSCIKPFELLLHERMVLLLDLWNALVLGILYLTFQVFPIIFENGHGYDMQSTSFTFLALGLGMLISLCTQPWWNRLEARRSARHAGAVAPESLLTMGQVGGILVPCALLVMALTASPNITPVLPILASIPFGTGIVYMFTSTFTYLVASYRHCAASALASNAALRLTFAAIFPLFAKQLCSVLGTEGALGLLAGLTALACPLPFIFAKMGERLRAKSKFAVS</sequence>
<feature type="transmembrane region" description="Helical" evidence="5">
    <location>
        <begin position="464"/>
        <end position="483"/>
    </location>
</feature>
<gene>
    <name evidence="7" type="ORF">GLOTRDRAFT_70205</name>
</gene>
<dbReference type="PANTHER" id="PTHR23502">
    <property type="entry name" value="MAJOR FACILITATOR SUPERFAMILY"/>
    <property type="match status" value="1"/>
</dbReference>
<comment type="subcellular location">
    <subcellularLocation>
        <location evidence="1">Membrane</location>
        <topology evidence="1">Multi-pass membrane protein</topology>
    </subcellularLocation>
</comment>
<keyword evidence="3 5" id="KW-1133">Transmembrane helix</keyword>
<dbReference type="RefSeq" id="XP_007862152.1">
    <property type="nucleotide sequence ID" value="XM_007863961.1"/>
</dbReference>
<dbReference type="GeneID" id="19308061"/>
<feature type="transmembrane region" description="Helical" evidence="5">
    <location>
        <begin position="124"/>
        <end position="142"/>
    </location>
</feature>
<feature type="transmembrane region" description="Helical" evidence="5">
    <location>
        <begin position="329"/>
        <end position="349"/>
    </location>
</feature>
<dbReference type="Pfam" id="PF07690">
    <property type="entry name" value="MFS_1"/>
    <property type="match status" value="1"/>
</dbReference>
<dbReference type="InterPro" id="IPR011701">
    <property type="entry name" value="MFS"/>
</dbReference>
<protein>
    <submittedName>
        <fullName evidence="7">MFS general substrate transporter</fullName>
    </submittedName>
</protein>
<dbReference type="Proteomes" id="UP000030669">
    <property type="component" value="Unassembled WGS sequence"/>
</dbReference>
<feature type="transmembrane region" description="Helical" evidence="5">
    <location>
        <begin position="297"/>
        <end position="317"/>
    </location>
</feature>
<feature type="transmembrane region" description="Helical" evidence="5">
    <location>
        <begin position="96"/>
        <end position="117"/>
    </location>
</feature>
<feature type="transmembrane region" description="Helical" evidence="5">
    <location>
        <begin position="213"/>
        <end position="234"/>
    </location>
</feature>
<dbReference type="HOGENOM" id="CLU_008455_11_5_1"/>
<feature type="transmembrane region" description="Helical" evidence="5">
    <location>
        <begin position="369"/>
        <end position="389"/>
    </location>
</feature>
<dbReference type="Gene3D" id="1.20.1250.20">
    <property type="entry name" value="MFS general substrate transporter like domains"/>
    <property type="match status" value="1"/>
</dbReference>
<evidence type="ECO:0000313" key="8">
    <source>
        <dbReference type="Proteomes" id="UP000030669"/>
    </source>
</evidence>
<dbReference type="KEGG" id="gtr:GLOTRDRAFT_70205"/>
<feature type="transmembrane region" description="Helical" evidence="5">
    <location>
        <begin position="57"/>
        <end position="76"/>
    </location>
</feature>
<accession>S7QII4</accession>
<dbReference type="InterPro" id="IPR020846">
    <property type="entry name" value="MFS_dom"/>
</dbReference>
<reference evidence="7 8" key="1">
    <citation type="journal article" date="2012" name="Science">
        <title>The Paleozoic origin of enzymatic lignin decomposition reconstructed from 31 fungal genomes.</title>
        <authorList>
            <person name="Floudas D."/>
            <person name="Binder M."/>
            <person name="Riley R."/>
            <person name="Barry K."/>
            <person name="Blanchette R.A."/>
            <person name="Henrissat B."/>
            <person name="Martinez A.T."/>
            <person name="Otillar R."/>
            <person name="Spatafora J.W."/>
            <person name="Yadav J.S."/>
            <person name="Aerts A."/>
            <person name="Benoit I."/>
            <person name="Boyd A."/>
            <person name="Carlson A."/>
            <person name="Copeland A."/>
            <person name="Coutinho P.M."/>
            <person name="de Vries R.P."/>
            <person name="Ferreira P."/>
            <person name="Findley K."/>
            <person name="Foster B."/>
            <person name="Gaskell J."/>
            <person name="Glotzer D."/>
            <person name="Gorecki P."/>
            <person name="Heitman J."/>
            <person name="Hesse C."/>
            <person name="Hori C."/>
            <person name="Igarashi K."/>
            <person name="Jurgens J.A."/>
            <person name="Kallen N."/>
            <person name="Kersten P."/>
            <person name="Kohler A."/>
            <person name="Kuees U."/>
            <person name="Kumar T.K.A."/>
            <person name="Kuo A."/>
            <person name="LaButti K."/>
            <person name="Larrondo L.F."/>
            <person name="Lindquist E."/>
            <person name="Ling A."/>
            <person name="Lombard V."/>
            <person name="Lucas S."/>
            <person name="Lundell T."/>
            <person name="Martin R."/>
            <person name="McLaughlin D.J."/>
            <person name="Morgenstern I."/>
            <person name="Morin E."/>
            <person name="Murat C."/>
            <person name="Nagy L.G."/>
            <person name="Nolan M."/>
            <person name="Ohm R.A."/>
            <person name="Patyshakuliyeva A."/>
            <person name="Rokas A."/>
            <person name="Ruiz-Duenas F.J."/>
            <person name="Sabat G."/>
            <person name="Salamov A."/>
            <person name="Samejima M."/>
            <person name="Schmutz J."/>
            <person name="Slot J.C."/>
            <person name="St John F."/>
            <person name="Stenlid J."/>
            <person name="Sun H."/>
            <person name="Sun S."/>
            <person name="Syed K."/>
            <person name="Tsang A."/>
            <person name="Wiebenga A."/>
            <person name="Young D."/>
            <person name="Pisabarro A."/>
            <person name="Eastwood D.C."/>
            <person name="Martin F."/>
            <person name="Cullen D."/>
            <person name="Grigoriev I.V."/>
            <person name="Hibbett D.S."/>
        </authorList>
    </citation>
    <scope>NUCLEOTIDE SEQUENCE [LARGE SCALE GENOMIC DNA]</scope>
    <source>
        <strain evidence="7 8">ATCC 11539</strain>
    </source>
</reference>
<dbReference type="EMBL" id="KB469297">
    <property type="protein sequence ID" value="EPQ59068.1"/>
    <property type="molecule type" value="Genomic_DNA"/>
</dbReference>
<feature type="transmembrane region" description="Helical" evidence="5">
    <location>
        <begin position="401"/>
        <end position="424"/>
    </location>
</feature>
<dbReference type="GO" id="GO:0022857">
    <property type="term" value="F:transmembrane transporter activity"/>
    <property type="evidence" value="ECO:0007669"/>
    <property type="project" value="InterPro"/>
</dbReference>
<keyword evidence="4 5" id="KW-0472">Membrane</keyword>
<name>S7QII4_GLOTA</name>
<keyword evidence="2 5" id="KW-0812">Transmembrane</keyword>
<dbReference type="OMA" id="YYVMLIW"/>
<evidence type="ECO:0000256" key="1">
    <source>
        <dbReference type="ARBA" id="ARBA00004141"/>
    </source>
</evidence>
<feature type="transmembrane region" description="Helical" evidence="5">
    <location>
        <begin position="154"/>
        <end position="172"/>
    </location>
</feature>
<organism evidence="7 8">
    <name type="scientific">Gloeophyllum trabeum (strain ATCC 11539 / FP-39264 / Madison 617)</name>
    <name type="common">Brown rot fungus</name>
    <dbReference type="NCBI Taxonomy" id="670483"/>
    <lineage>
        <taxon>Eukaryota</taxon>
        <taxon>Fungi</taxon>
        <taxon>Dikarya</taxon>
        <taxon>Basidiomycota</taxon>
        <taxon>Agaricomycotina</taxon>
        <taxon>Agaricomycetes</taxon>
        <taxon>Gloeophyllales</taxon>
        <taxon>Gloeophyllaceae</taxon>
        <taxon>Gloeophyllum</taxon>
    </lineage>
</organism>
<evidence type="ECO:0000259" key="6">
    <source>
        <dbReference type="PROSITE" id="PS50850"/>
    </source>
</evidence>
<dbReference type="FunFam" id="1.20.1250.20:FF:000082">
    <property type="entry name" value="MFS multidrug transporter, putative"/>
    <property type="match status" value="1"/>
</dbReference>
<dbReference type="PANTHER" id="PTHR23502:SF7">
    <property type="entry name" value="DRUG_PROTON ANTIPORTER YHK8-RELATED"/>
    <property type="match status" value="1"/>
</dbReference>
<evidence type="ECO:0000256" key="3">
    <source>
        <dbReference type="ARBA" id="ARBA00022989"/>
    </source>
</evidence>
<evidence type="ECO:0000256" key="4">
    <source>
        <dbReference type="ARBA" id="ARBA00023136"/>
    </source>
</evidence>
<dbReference type="eggNOG" id="KOG0255">
    <property type="taxonomic scope" value="Eukaryota"/>
</dbReference>
<dbReference type="InterPro" id="IPR036259">
    <property type="entry name" value="MFS_trans_sf"/>
</dbReference>
<feature type="transmembrane region" description="Helical" evidence="5">
    <location>
        <begin position="184"/>
        <end position="201"/>
    </location>
</feature>
<evidence type="ECO:0000313" key="7">
    <source>
        <dbReference type="EMBL" id="EPQ59068.1"/>
    </source>
</evidence>
<dbReference type="GO" id="GO:0005886">
    <property type="term" value="C:plasma membrane"/>
    <property type="evidence" value="ECO:0007669"/>
    <property type="project" value="TreeGrafter"/>
</dbReference>
<evidence type="ECO:0000256" key="5">
    <source>
        <dbReference type="SAM" id="Phobius"/>
    </source>
</evidence>
<dbReference type="OrthoDB" id="3561359at2759"/>
<dbReference type="AlphaFoldDB" id="S7QII4"/>
<dbReference type="PROSITE" id="PS50850">
    <property type="entry name" value="MFS"/>
    <property type="match status" value="1"/>
</dbReference>